<dbReference type="SMART" id="SM00998">
    <property type="entry name" value="ADSL_C"/>
    <property type="match status" value="1"/>
</dbReference>
<protein>
    <submittedName>
        <fullName evidence="4">Lyase family protein</fullName>
    </submittedName>
</protein>
<evidence type="ECO:0000256" key="2">
    <source>
        <dbReference type="ARBA" id="ARBA00034772"/>
    </source>
</evidence>
<dbReference type="Proteomes" id="UP001236014">
    <property type="component" value="Chromosome"/>
</dbReference>
<evidence type="ECO:0000313" key="4">
    <source>
        <dbReference type="EMBL" id="WIX83329.1"/>
    </source>
</evidence>
<gene>
    <name evidence="4" type="ORF">QRX50_22505</name>
</gene>
<dbReference type="GO" id="GO:0016829">
    <property type="term" value="F:lyase activity"/>
    <property type="evidence" value="ECO:0007669"/>
    <property type="project" value="UniProtKB-KW"/>
</dbReference>
<dbReference type="Pfam" id="PF10397">
    <property type="entry name" value="ADSL_C"/>
    <property type="match status" value="1"/>
</dbReference>
<sequence length="451" mass="47299">MHTGTTPFDLLGRLWGDDTMAAVWSERATVEAWLTVEAELARAQAAAGVLPQADAELIAEAATITGLDTEALWAGARNVGYPILSLVRAIAARLPDGPNGRVHYGATTQDIMDSGFALQSVRAADRLDGLLGDLGDAVEAVMTAHVHTVMPGRTHGQQAVPTTFGATLASLLAELARHTRRVRSARAAVGVISLFGAGGTSAAAGPTAPQVRHDLARRLGLRGSDVPWHAARDSVAEFGTLCAALSATCARLARNVIDLGRTEIGELAEAAGDHRGASSTMPQKANPILAEAVIGMSASSGPAASALYRAMEVPQERAAGEWQIEWHVVPQLAWLAASCLSASLELVTGLRVDEAAMRANLDADGGLIMSEAYMFGLAPQLGREVAHDVVYAAARQVRRQGGALPEALRDQLAERGLDPEVVSTPMSPGGYVGDPELICRAARDEWRATRA</sequence>
<evidence type="ECO:0000259" key="3">
    <source>
        <dbReference type="SMART" id="SM00998"/>
    </source>
</evidence>
<dbReference type="SUPFAM" id="SSF48557">
    <property type="entry name" value="L-aspartase-like"/>
    <property type="match status" value="1"/>
</dbReference>
<organism evidence="4 5">
    <name type="scientific">Amycolatopsis carbonis</name>
    <dbReference type="NCBI Taxonomy" id="715471"/>
    <lineage>
        <taxon>Bacteria</taxon>
        <taxon>Bacillati</taxon>
        <taxon>Actinomycetota</taxon>
        <taxon>Actinomycetes</taxon>
        <taxon>Pseudonocardiales</taxon>
        <taxon>Pseudonocardiaceae</taxon>
        <taxon>Amycolatopsis</taxon>
    </lineage>
</organism>
<dbReference type="KEGG" id="acab:QRX50_22505"/>
<dbReference type="Gene3D" id="1.10.40.30">
    <property type="entry name" value="Fumarase/aspartase (C-terminal domain)"/>
    <property type="match status" value="1"/>
</dbReference>
<feature type="domain" description="Adenylosuccinate lyase C-terminal" evidence="3">
    <location>
        <begin position="365"/>
        <end position="443"/>
    </location>
</feature>
<dbReference type="Pfam" id="PF00206">
    <property type="entry name" value="Lyase_1"/>
    <property type="match status" value="1"/>
</dbReference>
<evidence type="ECO:0000256" key="1">
    <source>
        <dbReference type="ARBA" id="ARBA00023239"/>
    </source>
</evidence>
<comment type="similarity">
    <text evidence="2">Belongs to the class-II fumarase/aspartase family.</text>
</comment>
<dbReference type="EMBL" id="CP127294">
    <property type="protein sequence ID" value="WIX83329.1"/>
    <property type="molecule type" value="Genomic_DNA"/>
</dbReference>
<dbReference type="PRINTS" id="PR00149">
    <property type="entry name" value="FUMRATELYASE"/>
</dbReference>
<accession>A0A9Y2IPV7</accession>
<keyword evidence="1 4" id="KW-0456">Lyase</keyword>
<dbReference type="PRINTS" id="PR00145">
    <property type="entry name" value="ARGSUCLYASE"/>
</dbReference>
<dbReference type="InterPro" id="IPR000362">
    <property type="entry name" value="Fumarate_lyase_fam"/>
</dbReference>
<dbReference type="PANTHER" id="PTHR43172">
    <property type="entry name" value="ADENYLOSUCCINATE LYASE"/>
    <property type="match status" value="1"/>
</dbReference>
<reference evidence="4 5" key="1">
    <citation type="submission" date="2023-06" db="EMBL/GenBank/DDBJ databases">
        <authorList>
            <person name="Oyuntsetseg B."/>
            <person name="Kim S.B."/>
        </authorList>
    </citation>
    <scope>NUCLEOTIDE SEQUENCE [LARGE SCALE GENOMIC DNA]</scope>
    <source>
        <strain evidence="4 5">2-15</strain>
    </source>
</reference>
<dbReference type="InterPro" id="IPR022761">
    <property type="entry name" value="Fumarate_lyase_N"/>
</dbReference>
<dbReference type="InterPro" id="IPR019468">
    <property type="entry name" value="AdenyloSucc_lyase_C"/>
</dbReference>
<proteinExistence type="inferred from homology"/>
<dbReference type="Gene3D" id="1.20.200.10">
    <property type="entry name" value="Fumarase/aspartase (Central domain)"/>
    <property type="match status" value="1"/>
</dbReference>
<dbReference type="RefSeq" id="WP_285973881.1">
    <property type="nucleotide sequence ID" value="NZ_CP127294.1"/>
</dbReference>
<name>A0A9Y2IPV7_9PSEU</name>
<evidence type="ECO:0000313" key="5">
    <source>
        <dbReference type="Proteomes" id="UP001236014"/>
    </source>
</evidence>
<dbReference type="AlphaFoldDB" id="A0A9Y2IPV7"/>
<keyword evidence="5" id="KW-1185">Reference proteome</keyword>
<dbReference type="PANTHER" id="PTHR43172:SF2">
    <property type="entry name" value="ADENYLOSUCCINATE LYASE C-TERMINAL DOMAIN-CONTAINING PROTEIN"/>
    <property type="match status" value="1"/>
</dbReference>
<dbReference type="InterPro" id="IPR008948">
    <property type="entry name" value="L-Aspartase-like"/>
</dbReference>